<dbReference type="InterPro" id="IPR036652">
    <property type="entry name" value="YjeF_N_dom_sf"/>
</dbReference>
<reference evidence="22 23" key="1">
    <citation type="submission" date="2018-09" db="EMBL/GenBank/DDBJ databases">
        <authorList>
            <person name="Wang F."/>
        </authorList>
    </citation>
    <scope>NUCLEOTIDE SEQUENCE [LARGE SCALE GENOMIC DNA]</scope>
    <source>
        <strain evidence="22 23">PLHSC7-2</strain>
    </source>
</reference>
<dbReference type="GO" id="GO:0052856">
    <property type="term" value="F:NAD(P)HX epimerase activity"/>
    <property type="evidence" value="ECO:0007669"/>
    <property type="project" value="UniProtKB-UniRule"/>
</dbReference>
<evidence type="ECO:0000256" key="16">
    <source>
        <dbReference type="ARBA" id="ARBA00049209"/>
    </source>
</evidence>
<dbReference type="EMBL" id="QZCH01000035">
    <property type="protein sequence ID" value="RJG39454.1"/>
    <property type="molecule type" value="Genomic_DNA"/>
</dbReference>
<dbReference type="FunFam" id="3.40.1190.20:FF:000017">
    <property type="entry name" value="Multifunctional fusion protein"/>
    <property type="match status" value="1"/>
</dbReference>
<comment type="similarity">
    <text evidence="18">Belongs to the NnrE/AIBP family.</text>
</comment>
<evidence type="ECO:0000256" key="3">
    <source>
        <dbReference type="ARBA" id="ARBA00006001"/>
    </source>
</evidence>
<keyword evidence="11 18" id="KW-0413">Isomerase</keyword>
<evidence type="ECO:0000259" key="20">
    <source>
        <dbReference type="PROSITE" id="PS51383"/>
    </source>
</evidence>
<dbReference type="AlphaFoldDB" id="A0A418YA97"/>
<comment type="catalytic activity">
    <reaction evidence="16 17 19">
        <text>(6S)-NADPHX + ADP = AMP + phosphate + NADPH + H(+)</text>
        <dbReference type="Rhea" id="RHEA:32235"/>
        <dbReference type="ChEBI" id="CHEBI:15378"/>
        <dbReference type="ChEBI" id="CHEBI:43474"/>
        <dbReference type="ChEBI" id="CHEBI:57783"/>
        <dbReference type="ChEBI" id="CHEBI:64076"/>
        <dbReference type="ChEBI" id="CHEBI:456215"/>
        <dbReference type="ChEBI" id="CHEBI:456216"/>
        <dbReference type="EC" id="4.2.1.136"/>
    </reaction>
</comment>
<feature type="binding site" evidence="18">
    <location>
        <begin position="137"/>
        <end position="143"/>
    </location>
    <ligand>
        <name>(6S)-NADPHX</name>
        <dbReference type="ChEBI" id="CHEBI:64076"/>
    </ligand>
</feature>
<dbReference type="HAMAP" id="MF_01966">
    <property type="entry name" value="NADHX_epimerase"/>
    <property type="match status" value="1"/>
</dbReference>
<dbReference type="InterPro" id="IPR029056">
    <property type="entry name" value="Ribokinase-like"/>
</dbReference>
<evidence type="ECO:0000256" key="15">
    <source>
        <dbReference type="ARBA" id="ARBA00048238"/>
    </source>
</evidence>
<feature type="binding site" evidence="17">
    <location>
        <position position="330"/>
    </location>
    <ligand>
        <name>(6S)-NADPHX</name>
        <dbReference type="ChEBI" id="CHEBI:64076"/>
    </ligand>
</feature>
<evidence type="ECO:0000256" key="11">
    <source>
        <dbReference type="ARBA" id="ARBA00023235"/>
    </source>
</evidence>
<comment type="cofactor">
    <cofactor evidence="18 19">
        <name>K(+)</name>
        <dbReference type="ChEBI" id="CHEBI:29103"/>
    </cofactor>
    <text evidence="18 19">Binds 1 potassium ion per subunit.</text>
</comment>
<dbReference type="Proteomes" id="UP000283255">
    <property type="component" value="Unassembled WGS sequence"/>
</dbReference>
<protein>
    <recommendedName>
        <fullName evidence="19">Bifunctional NAD(P)H-hydrate repair enzyme</fullName>
    </recommendedName>
    <alternativeName>
        <fullName evidence="19">Nicotinamide nucleotide repair protein</fullName>
    </alternativeName>
    <domain>
        <recommendedName>
            <fullName evidence="19">ADP-dependent (S)-NAD(P)H-hydrate dehydratase</fullName>
            <ecNumber evidence="19">4.2.1.136</ecNumber>
        </recommendedName>
        <alternativeName>
            <fullName evidence="19">ADP-dependent NAD(P)HX dehydratase</fullName>
        </alternativeName>
    </domain>
    <domain>
        <recommendedName>
            <fullName evidence="19">NAD(P)H-hydrate epimerase</fullName>
            <ecNumber evidence="19">5.1.99.6</ecNumber>
        </recommendedName>
    </domain>
</protein>
<dbReference type="OrthoDB" id="9806925at2"/>
<evidence type="ECO:0000256" key="17">
    <source>
        <dbReference type="HAMAP-Rule" id="MF_01965"/>
    </source>
</evidence>
<evidence type="ECO:0000256" key="9">
    <source>
        <dbReference type="ARBA" id="ARBA00022958"/>
    </source>
</evidence>
<evidence type="ECO:0000256" key="6">
    <source>
        <dbReference type="ARBA" id="ARBA00022741"/>
    </source>
</evidence>
<dbReference type="SUPFAM" id="SSF53613">
    <property type="entry name" value="Ribokinase-like"/>
    <property type="match status" value="1"/>
</dbReference>
<keyword evidence="10 17" id="KW-0520">NAD</keyword>
<keyword evidence="7 17" id="KW-0067">ATP-binding</keyword>
<dbReference type="PROSITE" id="PS51383">
    <property type="entry name" value="YJEF_C_3"/>
    <property type="match status" value="1"/>
</dbReference>
<dbReference type="InterPro" id="IPR030677">
    <property type="entry name" value="Nnr"/>
</dbReference>
<dbReference type="NCBIfam" id="TIGR00197">
    <property type="entry name" value="yjeF_nterm"/>
    <property type="match status" value="1"/>
</dbReference>
<comment type="similarity">
    <text evidence="4 19">In the C-terminal section; belongs to the NnrD/CARKD family.</text>
</comment>
<comment type="catalytic activity">
    <reaction evidence="2 18 19">
        <text>(6R)-NADPHX = (6S)-NADPHX</text>
        <dbReference type="Rhea" id="RHEA:32227"/>
        <dbReference type="ChEBI" id="CHEBI:64076"/>
        <dbReference type="ChEBI" id="CHEBI:64077"/>
        <dbReference type="EC" id="5.1.99.6"/>
    </reaction>
</comment>
<dbReference type="PIRSF" id="PIRSF017184">
    <property type="entry name" value="Nnr"/>
    <property type="match status" value="1"/>
</dbReference>
<feature type="binding site" evidence="17">
    <location>
        <begin position="413"/>
        <end position="417"/>
    </location>
    <ligand>
        <name>AMP</name>
        <dbReference type="ChEBI" id="CHEBI:456215"/>
    </ligand>
</feature>
<evidence type="ECO:0000256" key="7">
    <source>
        <dbReference type="ARBA" id="ARBA00022840"/>
    </source>
</evidence>
<evidence type="ECO:0000256" key="19">
    <source>
        <dbReference type="PIRNR" id="PIRNR017184"/>
    </source>
</evidence>
<feature type="domain" description="YjeF C-terminal" evidence="20">
    <location>
        <begin position="233"/>
        <end position="500"/>
    </location>
</feature>
<evidence type="ECO:0000313" key="23">
    <source>
        <dbReference type="Proteomes" id="UP000283255"/>
    </source>
</evidence>
<comment type="catalytic activity">
    <reaction evidence="15 17 19">
        <text>(6S)-NADHX + ADP = AMP + phosphate + NADH + H(+)</text>
        <dbReference type="Rhea" id="RHEA:32223"/>
        <dbReference type="ChEBI" id="CHEBI:15378"/>
        <dbReference type="ChEBI" id="CHEBI:43474"/>
        <dbReference type="ChEBI" id="CHEBI:57945"/>
        <dbReference type="ChEBI" id="CHEBI:64074"/>
        <dbReference type="ChEBI" id="CHEBI:456215"/>
        <dbReference type="ChEBI" id="CHEBI:456216"/>
        <dbReference type="EC" id="4.2.1.136"/>
    </reaction>
</comment>
<dbReference type="PANTHER" id="PTHR12592:SF0">
    <property type="entry name" value="ATP-DEPENDENT (S)-NAD(P)H-HYDRATE DEHYDRATASE"/>
    <property type="match status" value="1"/>
</dbReference>
<evidence type="ECO:0000259" key="21">
    <source>
        <dbReference type="PROSITE" id="PS51385"/>
    </source>
</evidence>
<feature type="binding site" evidence="17">
    <location>
        <position position="268"/>
    </location>
    <ligand>
        <name>(6S)-NADPHX</name>
        <dbReference type="ChEBI" id="CHEBI:64076"/>
    </ligand>
</feature>
<evidence type="ECO:0000256" key="14">
    <source>
        <dbReference type="ARBA" id="ARBA00025153"/>
    </source>
</evidence>
<evidence type="ECO:0000256" key="10">
    <source>
        <dbReference type="ARBA" id="ARBA00023027"/>
    </source>
</evidence>
<dbReference type="EC" id="5.1.99.6" evidence="19"/>
<comment type="catalytic activity">
    <reaction evidence="1 18 19">
        <text>(6R)-NADHX = (6S)-NADHX</text>
        <dbReference type="Rhea" id="RHEA:32215"/>
        <dbReference type="ChEBI" id="CHEBI:64074"/>
        <dbReference type="ChEBI" id="CHEBI:64075"/>
        <dbReference type="EC" id="5.1.99.6"/>
    </reaction>
</comment>
<dbReference type="GO" id="GO:0046496">
    <property type="term" value="P:nicotinamide nucleotide metabolic process"/>
    <property type="evidence" value="ECO:0007669"/>
    <property type="project" value="UniProtKB-UniRule"/>
</dbReference>
<dbReference type="GO" id="GO:0005524">
    <property type="term" value="F:ATP binding"/>
    <property type="evidence" value="ECO:0007669"/>
    <property type="project" value="UniProtKB-UniRule"/>
</dbReference>
<dbReference type="Pfam" id="PF03853">
    <property type="entry name" value="YjeF_N"/>
    <property type="match status" value="1"/>
</dbReference>
<comment type="similarity">
    <text evidence="17">Belongs to the NnrD/CARKD family.</text>
</comment>
<comment type="function">
    <text evidence="14 19">Bifunctional enzyme that catalyzes the epimerization of the S- and R-forms of NAD(P)HX and the dehydration of the S-form of NAD(P)HX at the expense of ADP, which is converted to AMP. This allows the repair of both epimers of NAD(P)HX, a damaged form of NAD(P)H that is a result of enzymatic or heat-dependent hydration.</text>
</comment>
<feature type="binding site" evidence="18">
    <location>
        <position position="166"/>
    </location>
    <ligand>
        <name>(6S)-NADPHX</name>
        <dbReference type="ChEBI" id="CHEBI:64076"/>
    </ligand>
</feature>
<proteinExistence type="inferred from homology"/>
<feature type="binding site" evidence="18">
    <location>
        <position position="169"/>
    </location>
    <ligand>
        <name>K(+)</name>
        <dbReference type="ChEBI" id="CHEBI:29103"/>
    </ligand>
</feature>
<dbReference type="FunFam" id="3.40.50.10260:FF:000003">
    <property type="entry name" value="Multifunctional fusion protein"/>
    <property type="match status" value="1"/>
</dbReference>
<dbReference type="EC" id="4.2.1.136" evidence="19"/>
<feature type="binding site" evidence="18">
    <location>
        <position position="71"/>
    </location>
    <ligand>
        <name>K(+)</name>
        <dbReference type="ChEBI" id="CHEBI:29103"/>
    </ligand>
</feature>
<feature type="binding site" evidence="18">
    <location>
        <begin position="70"/>
        <end position="74"/>
    </location>
    <ligand>
        <name>(6S)-NADPHX</name>
        <dbReference type="ChEBI" id="CHEBI:64076"/>
    </ligand>
</feature>
<evidence type="ECO:0000256" key="13">
    <source>
        <dbReference type="ARBA" id="ARBA00023268"/>
    </source>
</evidence>
<evidence type="ECO:0000313" key="22">
    <source>
        <dbReference type="EMBL" id="RJG39454.1"/>
    </source>
</evidence>
<comment type="caution">
    <text evidence="22">The sequence shown here is derived from an EMBL/GenBank/DDBJ whole genome shotgun (WGS) entry which is preliminary data.</text>
</comment>
<evidence type="ECO:0000256" key="8">
    <source>
        <dbReference type="ARBA" id="ARBA00022857"/>
    </source>
</evidence>
<dbReference type="GO" id="GO:0052855">
    <property type="term" value="F:ADP-dependent NAD(P)H-hydrate dehydratase activity"/>
    <property type="evidence" value="ECO:0007669"/>
    <property type="project" value="UniProtKB-UniRule"/>
</dbReference>
<keyword evidence="9 18" id="KW-0630">Potassium</keyword>
<evidence type="ECO:0000256" key="18">
    <source>
        <dbReference type="HAMAP-Rule" id="MF_01966"/>
    </source>
</evidence>
<name>A0A418YA97_9GAMM</name>
<evidence type="ECO:0000256" key="12">
    <source>
        <dbReference type="ARBA" id="ARBA00023239"/>
    </source>
</evidence>
<evidence type="ECO:0000256" key="5">
    <source>
        <dbReference type="ARBA" id="ARBA00022723"/>
    </source>
</evidence>
<dbReference type="PANTHER" id="PTHR12592">
    <property type="entry name" value="ATP-DEPENDENT (S)-NAD(P)H-HYDRATE DEHYDRATASE FAMILY MEMBER"/>
    <property type="match status" value="1"/>
</dbReference>
<dbReference type="PROSITE" id="PS01050">
    <property type="entry name" value="YJEF_C_2"/>
    <property type="match status" value="1"/>
</dbReference>
<feature type="binding site" evidence="18">
    <location>
        <position position="148"/>
    </location>
    <ligand>
        <name>(6S)-NADPHX</name>
        <dbReference type="ChEBI" id="CHEBI:64076"/>
    </ligand>
</feature>
<feature type="binding site" evidence="17">
    <location>
        <position position="376"/>
    </location>
    <ligand>
        <name>(6S)-NADPHX</name>
        <dbReference type="ChEBI" id="CHEBI:64076"/>
    </ligand>
</feature>
<comment type="similarity">
    <text evidence="3 19">In the N-terminal section; belongs to the NnrE/AIBP family.</text>
</comment>
<comment type="subunit">
    <text evidence="17">Homotetramer.</text>
</comment>
<dbReference type="InterPro" id="IPR000631">
    <property type="entry name" value="CARKD"/>
</dbReference>
<evidence type="ECO:0000256" key="4">
    <source>
        <dbReference type="ARBA" id="ARBA00009524"/>
    </source>
</evidence>
<dbReference type="GO" id="GO:0046872">
    <property type="term" value="F:metal ion binding"/>
    <property type="evidence" value="ECO:0007669"/>
    <property type="project" value="UniProtKB-UniRule"/>
</dbReference>
<keyword evidence="5 18" id="KW-0479">Metal-binding</keyword>
<reference evidence="22 23" key="2">
    <citation type="submission" date="2019-01" db="EMBL/GenBank/DDBJ databases">
        <title>Motilimonas pumilus sp. nov., isolated from the gut of sea cucumber (Apostichopus japonicus).</title>
        <authorList>
            <person name="Wang F.-Q."/>
            <person name="Ren L.-H."/>
            <person name="Lin Y.-W."/>
            <person name="Sun G.-H."/>
            <person name="Du Z.-J."/>
            <person name="Zhao J.-X."/>
            <person name="Liu X.-J."/>
            <person name="Liu L.-J."/>
        </authorList>
    </citation>
    <scope>NUCLEOTIDE SEQUENCE [LARGE SCALE GENOMIC DNA]</scope>
    <source>
        <strain evidence="22 23">PLHSC7-2</strain>
    </source>
</reference>
<dbReference type="Gene3D" id="3.40.1190.20">
    <property type="match status" value="1"/>
</dbReference>
<keyword evidence="13" id="KW-0511">Multifunctional enzyme</keyword>
<accession>A0A418YA97</accession>
<dbReference type="CDD" id="cd01171">
    <property type="entry name" value="YXKO-related"/>
    <property type="match status" value="1"/>
</dbReference>
<comment type="function">
    <text evidence="18">Catalyzes the epimerization of the S- and R-forms of NAD(P)HX, a damaged form of NAD(P)H that is a result of enzymatic or heat-dependent hydration. This is a prerequisite for the S-specific NAD(P)H-hydrate dehydratase to allow the repair of both epimers of NAD(P)HX.</text>
</comment>
<dbReference type="GO" id="GO:0110051">
    <property type="term" value="P:metabolite repair"/>
    <property type="evidence" value="ECO:0007669"/>
    <property type="project" value="TreeGrafter"/>
</dbReference>
<keyword evidence="23" id="KW-1185">Reference proteome</keyword>
<evidence type="ECO:0000256" key="2">
    <source>
        <dbReference type="ARBA" id="ARBA00000909"/>
    </source>
</evidence>
<feature type="binding site" evidence="17">
    <location>
        <position position="442"/>
    </location>
    <ligand>
        <name>(6S)-NADPHX</name>
        <dbReference type="ChEBI" id="CHEBI:64076"/>
    </ligand>
</feature>
<dbReference type="InterPro" id="IPR017953">
    <property type="entry name" value="Carbohydrate_kinase_pred_CS"/>
</dbReference>
<gene>
    <name evidence="17" type="primary">nnrD</name>
    <name evidence="18" type="synonym">nnrE</name>
    <name evidence="22" type="ORF">D1Z90_18235</name>
</gene>
<dbReference type="Gene3D" id="3.40.50.10260">
    <property type="entry name" value="YjeF N-terminal domain"/>
    <property type="match status" value="1"/>
</dbReference>
<dbReference type="Pfam" id="PF01256">
    <property type="entry name" value="Carb_kinase"/>
    <property type="match status" value="1"/>
</dbReference>
<comment type="cofactor">
    <cofactor evidence="17">
        <name>Mg(2+)</name>
        <dbReference type="ChEBI" id="CHEBI:18420"/>
    </cofactor>
</comment>
<dbReference type="PROSITE" id="PS51385">
    <property type="entry name" value="YJEF_N"/>
    <property type="match status" value="1"/>
</dbReference>
<keyword evidence="12 17" id="KW-0456">Lyase</keyword>
<dbReference type="SUPFAM" id="SSF64153">
    <property type="entry name" value="YjeF N-terminal domain-like"/>
    <property type="match status" value="1"/>
</dbReference>
<dbReference type="InterPro" id="IPR004443">
    <property type="entry name" value="YjeF_N_dom"/>
</dbReference>
<feature type="binding site" evidence="17">
    <location>
        <position position="441"/>
    </location>
    <ligand>
        <name>AMP</name>
        <dbReference type="ChEBI" id="CHEBI:456215"/>
    </ligand>
</feature>
<keyword evidence="6 17" id="KW-0547">Nucleotide-binding</keyword>
<feature type="domain" description="YjeF N-terminal" evidence="21">
    <location>
        <begin position="22"/>
        <end position="223"/>
    </location>
</feature>
<comment type="function">
    <text evidence="17">Catalyzes the dehydration of the S-form of NAD(P)HX at the expense of ADP, which is converted to AMP. Together with NAD(P)HX epimerase, which catalyzes the epimerization of the S- and R-forms, the enzyme allows the repair of both epimers of NAD(P)HX, a damaged form of NAD(P)H that is a result of enzymatic or heat-dependent hydration.</text>
</comment>
<organism evidence="22 23">
    <name type="scientific">Motilimonas pumila</name>
    <dbReference type="NCBI Taxonomy" id="2303987"/>
    <lineage>
        <taxon>Bacteria</taxon>
        <taxon>Pseudomonadati</taxon>
        <taxon>Pseudomonadota</taxon>
        <taxon>Gammaproteobacteria</taxon>
        <taxon>Alteromonadales</taxon>
        <taxon>Alteromonadales genera incertae sedis</taxon>
        <taxon>Motilimonas</taxon>
    </lineage>
</organism>
<evidence type="ECO:0000256" key="1">
    <source>
        <dbReference type="ARBA" id="ARBA00000013"/>
    </source>
</evidence>
<feature type="binding site" evidence="18">
    <location>
        <position position="133"/>
    </location>
    <ligand>
        <name>K(+)</name>
        <dbReference type="ChEBI" id="CHEBI:29103"/>
    </ligand>
</feature>
<sequence length="502" mass="53031">MDSAAMKQVTSLPHPLWRGQQVRDFEGLAASAVGITTYALMDRAGRSAFQQLQLRWPEAQNILVLCGHGNNGGDGYVLAALAKDAGLHVQVCHLGEPSSLSGDAATARNAWLVEQGVSHEVVLANYDVDVIVDGLIGTGLSGEVRPEYQQVISAINHASCPVLALDVPSGLCADTGDVASVAVEADVTLSFVALKQGLFTGQAAQYCGEVVYDGLGIEHEFQQQGQTLVERVEYGQLCGLLKQRHKASHKGHFGKVALAGGNLGMPGALRMAGEACQRTGAGIVKAVTRDENILAMLSGRPELMVQSFNGDDWQLNEVLAWASTLVVGPGLGQDEWAKTLLTRFLDNLLPKVVDADALKLLVEMPQWHDNWILTPHPGEAAHLLGCSIDKVERDRFTAVRNIQQSFGGVVVLKGSGTLIYDGKTLLVANVGNPGMASGGMGDVLSGIIGGLLGQGLSLFDAAALGVCIHGQSADLAAQYGERGLLASDLLPFVRQLVNPKID</sequence>
<dbReference type="NCBIfam" id="TIGR00196">
    <property type="entry name" value="yjeF_cterm"/>
    <property type="match status" value="1"/>
</dbReference>
<dbReference type="HAMAP" id="MF_01965">
    <property type="entry name" value="NADHX_dehydratase"/>
    <property type="match status" value="1"/>
</dbReference>
<keyword evidence="8 17" id="KW-0521">NADP</keyword>